<gene>
    <name evidence="2" type="ORF">SAMN04488070_1418</name>
</gene>
<protein>
    <submittedName>
        <fullName evidence="2">Uncharacterized protein</fullName>
    </submittedName>
</protein>
<dbReference type="RefSeq" id="WP_092857014.1">
    <property type="nucleotide sequence ID" value="NZ_FOYU01000002.1"/>
</dbReference>
<keyword evidence="3" id="KW-1185">Reference proteome</keyword>
<evidence type="ECO:0000256" key="1">
    <source>
        <dbReference type="SAM" id="SignalP"/>
    </source>
</evidence>
<evidence type="ECO:0000313" key="2">
    <source>
        <dbReference type="EMBL" id="SFR49184.1"/>
    </source>
</evidence>
<evidence type="ECO:0000313" key="3">
    <source>
        <dbReference type="Proteomes" id="UP000199424"/>
    </source>
</evidence>
<accession>A0A1I6H416</accession>
<feature type="signal peptide" evidence="1">
    <location>
        <begin position="1"/>
        <end position="18"/>
    </location>
</feature>
<proteinExistence type="predicted"/>
<sequence length="93" mass="10652">MRLIVALMTLMMSASVSAQEPSESQLQKFRCELHTWIEQTDIVRHWLNRVEQNKLVFVDQQGAIREPPQPILWKKAAGCSKTERTNNSAEKSG</sequence>
<keyword evidence="1" id="KW-0732">Signal</keyword>
<dbReference type="EMBL" id="FOYU01000002">
    <property type="protein sequence ID" value="SFR49184.1"/>
    <property type="molecule type" value="Genomic_DNA"/>
</dbReference>
<feature type="chain" id="PRO_5011493650" evidence="1">
    <location>
        <begin position="19"/>
        <end position="93"/>
    </location>
</feature>
<name>A0A1I6H416_9GAMM</name>
<organism evidence="2 3">
    <name type="scientific">Pseudidiomarina maritima</name>
    <dbReference type="NCBI Taxonomy" id="519453"/>
    <lineage>
        <taxon>Bacteria</taxon>
        <taxon>Pseudomonadati</taxon>
        <taxon>Pseudomonadota</taxon>
        <taxon>Gammaproteobacteria</taxon>
        <taxon>Alteromonadales</taxon>
        <taxon>Idiomarinaceae</taxon>
        <taxon>Pseudidiomarina</taxon>
    </lineage>
</organism>
<dbReference type="AlphaFoldDB" id="A0A1I6H416"/>
<dbReference type="Proteomes" id="UP000199424">
    <property type="component" value="Unassembled WGS sequence"/>
</dbReference>
<reference evidence="3" key="1">
    <citation type="submission" date="2016-10" db="EMBL/GenBank/DDBJ databases">
        <authorList>
            <person name="Varghese N."/>
            <person name="Submissions S."/>
        </authorList>
    </citation>
    <scope>NUCLEOTIDE SEQUENCE [LARGE SCALE GENOMIC DNA]</scope>
    <source>
        <strain evidence="3">CGMCC 1.7285</strain>
    </source>
</reference>